<dbReference type="PANTHER" id="PTHR30480">
    <property type="entry name" value="BETA-HEXOSAMINIDASE-RELATED"/>
    <property type="match status" value="1"/>
</dbReference>
<evidence type="ECO:0000313" key="6">
    <source>
        <dbReference type="EMBL" id="ODQ65639.1"/>
    </source>
</evidence>
<organism evidence="6 7">
    <name type="scientific">Nadsonia fulvescens var. elongata DSM 6958</name>
    <dbReference type="NCBI Taxonomy" id="857566"/>
    <lineage>
        <taxon>Eukaryota</taxon>
        <taxon>Fungi</taxon>
        <taxon>Dikarya</taxon>
        <taxon>Ascomycota</taxon>
        <taxon>Saccharomycotina</taxon>
        <taxon>Dipodascomycetes</taxon>
        <taxon>Dipodascales</taxon>
        <taxon>Dipodascales incertae sedis</taxon>
        <taxon>Nadsonia</taxon>
    </lineage>
</organism>
<protein>
    <submittedName>
        <fullName evidence="6">Putative glycosyl hydrolase</fullName>
    </submittedName>
</protein>
<dbReference type="Gene3D" id="3.20.20.300">
    <property type="entry name" value="Glycoside hydrolase, family 3, N-terminal domain"/>
    <property type="match status" value="1"/>
</dbReference>
<dbReference type="PANTHER" id="PTHR30480:SF8">
    <property type="entry name" value="PUTATIVE (AFU_ORTHOLOGUE AFUA_8G04060)-RELATED"/>
    <property type="match status" value="1"/>
</dbReference>
<dbReference type="GO" id="GO:0009254">
    <property type="term" value="P:peptidoglycan turnover"/>
    <property type="evidence" value="ECO:0007669"/>
    <property type="project" value="TreeGrafter"/>
</dbReference>
<dbReference type="EMBL" id="KV454409">
    <property type="protein sequence ID" value="ODQ65639.1"/>
    <property type="molecule type" value="Genomic_DNA"/>
</dbReference>
<dbReference type="InterPro" id="IPR001764">
    <property type="entry name" value="Glyco_hydro_3_N"/>
</dbReference>
<dbReference type="InterPro" id="IPR017853">
    <property type="entry name" value="GH"/>
</dbReference>
<name>A0A1E3PJP1_9ASCO</name>
<dbReference type="STRING" id="857566.A0A1E3PJP1"/>
<feature type="domain" description="N-acetyltransferase" evidence="4">
    <location>
        <begin position="608"/>
        <end position="671"/>
    </location>
</feature>
<dbReference type="GO" id="GO:0005975">
    <property type="term" value="P:carbohydrate metabolic process"/>
    <property type="evidence" value="ECO:0007669"/>
    <property type="project" value="InterPro"/>
</dbReference>
<dbReference type="Gene3D" id="3.40.630.30">
    <property type="match status" value="1"/>
</dbReference>
<dbReference type="AlphaFoldDB" id="A0A1E3PJP1"/>
<evidence type="ECO:0000256" key="2">
    <source>
        <dbReference type="ARBA" id="ARBA00022801"/>
    </source>
</evidence>
<dbReference type="InterPro" id="IPR000182">
    <property type="entry name" value="GNAT_dom"/>
</dbReference>
<reference evidence="6 7" key="1">
    <citation type="journal article" date="2016" name="Proc. Natl. Acad. Sci. U.S.A.">
        <title>Comparative genomics of biotechnologically important yeasts.</title>
        <authorList>
            <person name="Riley R."/>
            <person name="Haridas S."/>
            <person name="Wolfe K.H."/>
            <person name="Lopes M.R."/>
            <person name="Hittinger C.T."/>
            <person name="Goeker M."/>
            <person name="Salamov A.A."/>
            <person name="Wisecaver J.H."/>
            <person name="Long T.M."/>
            <person name="Calvey C.H."/>
            <person name="Aerts A.L."/>
            <person name="Barry K.W."/>
            <person name="Choi C."/>
            <person name="Clum A."/>
            <person name="Coughlan A.Y."/>
            <person name="Deshpande S."/>
            <person name="Douglass A.P."/>
            <person name="Hanson S.J."/>
            <person name="Klenk H.-P."/>
            <person name="LaButti K.M."/>
            <person name="Lapidus A."/>
            <person name="Lindquist E.A."/>
            <person name="Lipzen A.M."/>
            <person name="Meier-Kolthoff J.P."/>
            <person name="Ohm R.A."/>
            <person name="Otillar R.P."/>
            <person name="Pangilinan J.L."/>
            <person name="Peng Y."/>
            <person name="Rokas A."/>
            <person name="Rosa C.A."/>
            <person name="Scheuner C."/>
            <person name="Sibirny A.A."/>
            <person name="Slot J.C."/>
            <person name="Stielow J.B."/>
            <person name="Sun H."/>
            <person name="Kurtzman C.P."/>
            <person name="Blackwell M."/>
            <person name="Grigoriev I.V."/>
            <person name="Jeffries T.W."/>
        </authorList>
    </citation>
    <scope>NUCLEOTIDE SEQUENCE [LARGE SCALE GENOMIC DNA]</scope>
    <source>
        <strain evidence="6 7">DSM 6958</strain>
    </source>
</reference>
<feature type="domain" description="Glycoside hydrolase family 3 N-terminal" evidence="5">
    <location>
        <begin position="10"/>
        <end position="319"/>
    </location>
</feature>
<evidence type="ECO:0000259" key="4">
    <source>
        <dbReference type="Pfam" id="PF00583"/>
    </source>
</evidence>
<accession>A0A1E3PJP1</accession>
<dbReference type="InterPro" id="IPR016181">
    <property type="entry name" value="Acyl_CoA_acyltransferase"/>
</dbReference>
<dbReference type="SUPFAM" id="SSF51445">
    <property type="entry name" value="(Trans)glycosidases"/>
    <property type="match status" value="1"/>
</dbReference>
<dbReference type="InterPro" id="IPR050226">
    <property type="entry name" value="NagZ_Beta-hexosaminidase"/>
</dbReference>
<dbReference type="Pfam" id="PF00933">
    <property type="entry name" value="Glyco_hydro_3"/>
    <property type="match status" value="1"/>
</dbReference>
<proteinExistence type="inferred from homology"/>
<dbReference type="Pfam" id="PF00583">
    <property type="entry name" value="Acetyltransf_1"/>
    <property type="match status" value="1"/>
</dbReference>
<gene>
    <name evidence="6" type="ORF">NADFUDRAFT_33946</name>
</gene>
<evidence type="ECO:0000256" key="3">
    <source>
        <dbReference type="ARBA" id="ARBA00023295"/>
    </source>
</evidence>
<dbReference type="SUPFAM" id="SSF55729">
    <property type="entry name" value="Acyl-CoA N-acyltransferases (Nat)"/>
    <property type="match status" value="1"/>
</dbReference>
<evidence type="ECO:0000313" key="7">
    <source>
        <dbReference type="Proteomes" id="UP000095009"/>
    </source>
</evidence>
<dbReference type="Proteomes" id="UP000095009">
    <property type="component" value="Unassembled WGS sequence"/>
</dbReference>
<evidence type="ECO:0000256" key="1">
    <source>
        <dbReference type="ARBA" id="ARBA00005336"/>
    </source>
</evidence>
<dbReference type="Gene3D" id="3.40.50.1700">
    <property type="entry name" value="Glycoside hydrolase family 3 C-terminal domain"/>
    <property type="match status" value="1"/>
</dbReference>
<dbReference type="InterPro" id="IPR036881">
    <property type="entry name" value="Glyco_hydro_3_C_sf"/>
</dbReference>
<dbReference type="GO" id="GO:0004553">
    <property type="term" value="F:hydrolase activity, hydrolyzing O-glycosyl compounds"/>
    <property type="evidence" value="ECO:0007669"/>
    <property type="project" value="InterPro"/>
</dbReference>
<dbReference type="InterPro" id="IPR036962">
    <property type="entry name" value="Glyco_hydro_3_N_sf"/>
</dbReference>
<sequence>MIMIGMHGSTINNEVRELINKYHVGTILLSSRNLSEGAASAQKLILDLQLAAHDAGYEYPLSIAVDQENGMLNNIYDSEYITQFPGPMAIAATQSPTLAMQVACATGEQMKALGVNWILGPVLDVLYNNATQLLGVRTMGDDPAEVTRFGLAYIRGYEQAGINICAKHFPGYGEATVDLISGLEIVFNTIKQLEAASLIPFHEAIHANVDAILVGGCAVPKIDEAEMHACLSHKVVSDLLRHKMGYRGVIISECLEFGYLYENVGVKQGAIMAATAGCDIIIVCSDYRLQKEAISGILCAVKDGILSHELIYSAARRVAAMKQRYLSWDQALNPMPLSQLKDLKISHDALSAKAYQLSVTLLRDHGNVLPLTDSVEQDSDILLLSPLVAPLVGTTSTPTHSSLLAGETAFQNFGKRLAQYHTGKVMHTCYTENGFIALHEKLIQRAKAVIIITTEAHRNTYQLTMSKLVASICATSGKPFVTLAVSSPYDMALDRSIGTYICAYEFTDSALETVAQLLFGILSPKGKFPGSSIYKQRGLLKRDHQSIDNDELKQKWLVERVTKEDAILEELPGLWECCFPNRRIVSGIVSGGYSGLRAFRAFFDERYGSQTHFLIRNSSTNQLYGFCATWVYECDSYKVGSISMVLVAPSRRGLFIGRDLLNKAMEYLKVERKVKYIKFGSPVPNFFPGITLGTGIEKRKAQDLEDWLIHNGWKDEYQSENRIIRSFIKEHLNNWKINNELASNIEKYNVKFDFCVDSDRILEVNQLLGANMNQLGLDILYRTAMGRADSKIIISINPASNRVIGAVIIFTRGSLLSLLQPWILEFTDARVGGICGLIVDQSLPNGLTHTSILGMVSCGLKQFTSQGFERGVTEIIEDPRTEEILIETGWRVGRSFKEMIQKV</sequence>
<evidence type="ECO:0000259" key="5">
    <source>
        <dbReference type="Pfam" id="PF00933"/>
    </source>
</evidence>
<dbReference type="CDD" id="cd04301">
    <property type="entry name" value="NAT_SF"/>
    <property type="match status" value="1"/>
</dbReference>
<keyword evidence="3" id="KW-0326">Glycosidase</keyword>
<dbReference type="OrthoDB" id="4215304at2759"/>
<dbReference type="GO" id="GO:0016747">
    <property type="term" value="F:acyltransferase activity, transferring groups other than amino-acyl groups"/>
    <property type="evidence" value="ECO:0007669"/>
    <property type="project" value="InterPro"/>
</dbReference>
<keyword evidence="7" id="KW-1185">Reference proteome</keyword>
<keyword evidence="2 6" id="KW-0378">Hydrolase</keyword>
<comment type="similarity">
    <text evidence="1">Belongs to the glycosyl hydrolase 3 family.</text>
</comment>